<comment type="caution">
    <text evidence="1">The sequence shown here is derived from an EMBL/GenBank/DDBJ whole genome shotgun (WGS) entry which is preliminary data.</text>
</comment>
<sequence>MGSIGQNKPPVIDFSEVVGKPRSAEWVTAREQVRDALIKYGCFEATFDGVPMDTRKALLGSLKELFDLPLETKLRNSSDKPFCGYNGPSHRAPLNESIGIDDADVYNKVDGISMTNWQEGNPEFSRTIHSFSEKLSLLDRIVRRMILESLGLEKYMEEHLNSTTYALRLMKYNGPQTTDMKMGVCSHTDKNMLTILYQNKVEGLEVKLKDGDWISIKPKPECFIAMVGESLYAWTNGRLHCPLHRVMMTGNDARYSVGLFSNPKAGQMIKAPDEMVDDDHPLLFKPFDYNQFIESYASQPNRDPETSLKAYCGI</sequence>
<keyword evidence="2" id="KW-1185">Reference proteome</keyword>
<reference evidence="2" key="1">
    <citation type="journal article" date="2023" name="Front. Plant Sci.">
        <title>Chromosomal-level genome assembly of Melastoma candidum provides insights into trichome evolution.</title>
        <authorList>
            <person name="Zhong Y."/>
            <person name="Wu W."/>
            <person name="Sun C."/>
            <person name="Zou P."/>
            <person name="Liu Y."/>
            <person name="Dai S."/>
            <person name="Zhou R."/>
        </authorList>
    </citation>
    <scope>NUCLEOTIDE SEQUENCE [LARGE SCALE GENOMIC DNA]</scope>
</reference>
<dbReference type="Proteomes" id="UP001057402">
    <property type="component" value="Chromosome 3"/>
</dbReference>
<gene>
    <name evidence="1" type="ORF">MLD38_005611</name>
</gene>
<evidence type="ECO:0000313" key="2">
    <source>
        <dbReference type="Proteomes" id="UP001057402"/>
    </source>
</evidence>
<protein>
    <submittedName>
        <fullName evidence="1">Uncharacterized protein</fullName>
    </submittedName>
</protein>
<dbReference type="EMBL" id="CM042882">
    <property type="protein sequence ID" value="KAI4379293.1"/>
    <property type="molecule type" value="Genomic_DNA"/>
</dbReference>
<organism evidence="1 2">
    <name type="scientific">Melastoma candidum</name>
    <dbReference type="NCBI Taxonomy" id="119954"/>
    <lineage>
        <taxon>Eukaryota</taxon>
        <taxon>Viridiplantae</taxon>
        <taxon>Streptophyta</taxon>
        <taxon>Embryophyta</taxon>
        <taxon>Tracheophyta</taxon>
        <taxon>Spermatophyta</taxon>
        <taxon>Magnoliopsida</taxon>
        <taxon>eudicotyledons</taxon>
        <taxon>Gunneridae</taxon>
        <taxon>Pentapetalae</taxon>
        <taxon>rosids</taxon>
        <taxon>malvids</taxon>
        <taxon>Myrtales</taxon>
        <taxon>Melastomataceae</taxon>
        <taxon>Melastomatoideae</taxon>
        <taxon>Melastomateae</taxon>
        <taxon>Melastoma</taxon>
    </lineage>
</organism>
<proteinExistence type="predicted"/>
<evidence type="ECO:0000313" key="1">
    <source>
        <dbReference type="EMBL" id="KAI4379293.1"/>
    </source>
</evidence>
<accession>A0ACB9RPC7</accession>
<name>A0ACB9RPC7_9MYRT</name>